<organism evidence="1 2">
    <name type="scientific">Deminuibacter soli</name>
    <dbReference type="NCBI Taxonomy" id="2291815"/>
    <lineage>
        <taxon>Bacteria</taxon>
        <taxon>Pseudomonadati</taxon>
        <taxon>Bacteroidota</taxon>
        <taxon>Chitinophagia</taxon>
        <taxon>Chitinophagales</taxon>
        <taxon>Chitinophagaceae</taxon>
        <taxon>Deminuibacter</taxon>
    </lineage>
</organism>
<dbReference type="EMBL" id="QTJU01000004">
    <property type="protein sequence ID" value="RFM27772.1"/>
    <property type="molecule type" value="Genomic_DNA"/>
</dbReference>
<dbReference type="OrthoDB" id="1436757at2"/>
<comment type="caution">
    <text evidence="1">The sequence shown here is derived from an EMBL/GenBank/DDBJ whole genome shotgun (WGS) entry which is preliminary data.</text>
</comment>
<evidence type="ECO:0000313" key="1">
    <source>
        <dbReference type="EMBL" id="RFM27772.1"/>
    </source>
</evidence>
<dbReference type="Proteomes" id="UP000261284">
    <property type="component" value="Unassembled WGS sequence"/>
</dbReference>
<sequence>MTLDTFVHRINDFDTFTASSKIDYFVYYHTIVKGNEGATAKDIKVCFDELKTTKYSNIPQYLKNNTKKVKGKTPKFILQKGTYHLERSKKSEIDALMNVPRVVVPTNNYFPLELFDNTRGYLTTISQQAAACYDQGLYDACSVMTRKLLEVLIIEAFERHNISNKLKNSSDNFYYLSDLIEIFKSETTWNIGRNAKNSLPSLKKMGDLSAHNRRYIARKNDLDKLKDDLRIVLEELVHIIDYPNWK</sequence>
<reference evidence="1 2" key="1">
    <citation type="submission" date="2018-08" db="EMBL/GenBank/DDBJ databases">
        <title>Chitinophagaceae sp. K23C18032701, a novel bacterium isolated from forest soil.</title>
        <authorList>
            <person name="Wang C."/>
        </authorList>
    </citation>
    <scope>NUCLEOTIDE SEQUENCE [LARGE SCALE GENOMIC DNA]</scope>
    <source>
        <strain evidence="1 2">K23C18032701</strain>
    </source>
</reference>
<dbReference type="RefSeq" id="WP_116847849.1">
    <property type="nucleotide sequence ID" value="NZ_QTJU01000004.1"/>
</dbReference>
<proteinExistence type="predicted"/>
<keyword evidence="2" id="KW-1185">Reference proteome</keyword>
<evidence type="ECO:0000313" key="2">
    <source>
        <dbReference type="Proteomes" id="UP000261284"/>
    </source>
</evidence>
<dbReference type="AlphaFoldDB" id="A0A3E1NIN1"/>
<name>A0A3E1NIN1_9BACT</name>
<gene>
    <name evidence="1" type="ORF">DXN05_13815</name>
</gene>
<protein>
    <submittedName>
        <fullName evidence="1">DUF4145 domain-containing protein</fullName>
    </submittedName>
</protein>
<accession>A0A3E1NIN1</accession>